<keyword evidence="2 3" id="KW-0436">Ligase</keyword>
<dbReference type="SUPFAM" id="SSF56801">
    <property type="entry name" value="Acetyl-CoA synthetase-like"/>
    <property type="match status" value="1"/>
</dbReference>
<dbReference type="Gene3D" id="3.40.50.12780">
    <property type="entry name" value="N-terminal domain of ligase-like"/>
    <property type="match status" value="1"/>
</dbReference>
<name>A0ABU2BYP4_9ACTN</name>
<dbReference type="InterPro" id="IPR042099">
    <property type="entry name" value="ANL_N_sf"/>
</dbReference>
<proteinExistence type="inferred from homology"/>
<evidence type="ECO:0000313" key="4">
    <source>
        <dbReference type="Proteomes" id="UP001183648"/>
    </source>
</evidence>
<keyword evidence="4" id="KW-1185">Reference proteome</keyword>
<protein>
    <submittedName>
        <fullName evidence="3">Acyl-CoA synthetase (AMP-forming)/AMP-acid ligase II</fullName>
    </submittedName>
</protein>
<dbReference type="PANTHER" id="PTHR43201:SF5">
    <property type="entry name" value="MEDIUM-CHAIN ACYL-COA LIGASE ACSF2, MITOCHONDRIAL"/>
    <property type="match status" value="1"/>
</dbReference>
<dbReference type="EMBL" id="JAVDYG010000001">
    <property type="protein sequence ID" value="MDR7363525.1"/>
    <property type="molecule type" value="Genomic_DNA"/>
</dbReference>
<comment type="similarity">
    <text evidence="1">Belongs to the ATP-dependent AMP-binding enzyme family.</text>
</comment>
<dbReference type="Gene3D" id="3.30.300.30">
    <property type="match status" value="1"/>
</dbReference>
<dbReference type="RefSeq" id="WP_310304015.1">
    <property type="nucleotide sequence ID" value="NZ_BAAAPS010000003.1"/>
</dbReference>
<organism evidence="3 4">
    <name type="scientific">Nocardioides marmoribigeumensis</name>
    <dbReference type="NCBI Taxonomy" id="433649"/>
    <lineage>
        <taxon>Bacteria</taxon>
        <taxon>Bacillati</taxon>
        <taxon>Actinomycetota</taxon>
        <taxon>Actinomycetes</taxon>
        <taxon>Propionibacteriales</taxon>
        <taxon>Nocardioidaceae</taxon>
        <taxon>Nocardioides</taxon>
    </lineage>
</organism>
<gene>
    <name evidence="3" type="ORF">J2S63_003078</name>
</gene>
<evidence type="ECO:0000313" key="3">
    <source>
        <dbReference type="EMBL" id="MDR7363525.1"/>
    </source>
</evidence>
<reference evidence="3 4" key="1">
    <citation type="submission" date="2023-07" db="EMBL/GenBank/DDBJ databases">
        <title>Sequencing the genomes of 1000 actinobacteria strains.</title>
        <authorList>
            <person name="Klenk H.-P."/>
        </authorList>
    </citation>
    <scope>NUCLEOTIDE SEQUENCE [LARGE SCALE GENOMIC DNA]</scope>
    <source>
        <strain evidence="3 4">DSM 19426</strain>
    </source>
</reference>
<comment type="caution">
    <text evidence="3">The sequence shown here is derived from an EMBL/GenBank/DDBJ whole genome shotgun (WGS) entry which is preliminary data.</text>
</comment>
<dbReference type="GO" id="GO:0016874">
    <property type="term" value="F:ligase activity"/>
    <property type="evidence" value="ECO:0007669"/>
    <property type="project" value="UniProtKB-KW"/>
</dbReference>
<dbReference type="InterPro" id="IPR020845">
    <property type="entry name" value="AMP-binding_CS"/>
</dbReference>
<dbReference type="InterPro" id="IPR045851">
    <property type="entry name" value="AMP-bd_C_sf"/>
</dbReference>
<evidence type="ECO:0000256" key="1">
    <source>
        <dbReference type="ARBA" id="ARBA00006432"/>
    </source>
</evidence>
<accession>A0ABU2BYP4</accession>
<dbReference type="PROSITE" id="PS00455">
    <property type="entry name" value="AMP_BINDING"/>
    <property type="match status" value="1"/>
</dbReference>
<dbReference type="PANTHER" id="PTHR43201">
    <property type="entry name" value="ACYL-COA SYNTHETASE"/>
    <property type="match status" value="1"/>
</dbReference>
<dbReference type="Proteomes" id="UP001183648">
    <property type="component" value="Unassembled WGS sequence"/>
</dbReference>
<evidence type="ECO:0000256" key="2">
    <source>
        <dbReference type="ARBA" id="ARBA00022598"/>
    </source>
</evidence>
<sequence>MTSSPSRPQSDAVAPLDRPDPVAAVLQAHHDGAPLLLGTSGSTGASRPVRRTTASWFDSFPVVAGLTGLGPDSLVWVPGPLAGTMNLFASVLTAWAGATLVDRLEAATHAHVTPTVLRRLSGLAGRHVTVAGDRLDQASYAAAAAAGARVAHYYGAAELSFVGWGSHEGDLAVFPGVEVSVRDGVIWARSPYLADVPTIDGFATVGDRGSLDGDRLRVVGRGDAAVVTSGATVLVEDVETALRPVARGEVVVLGVPHAELGQVVAAVLTDRADQARCRSVELPATHRPRLWYAVPALPRTSAGKVDRAALASLVHDGAERLVR</sequence>